<feature type="region of interest" description="Disordered" evidence="1">
    <location>
        <begin position="449"/>
        <end position="478"/>
    </location>
</feature>
<feature type="compositionally biased region" description="Pro residues" evidence="1">
    <location>
        <begin position="456"/>
        <end position="478"/>
    </location>
</feature>
<dbReference type="EMBL" id="JAAXPJ010000011">
    <property type="protein sequence ID" value="NKZ14291.1"/>
    <property type="molecule type" value="Genomic_DNA"/>
</dbReference>
<organism evidence="2 3">
    <name type="scientific">Mycolicibacterium septicum DSM 44393</name>
    <dbReference type="NCBI Taxonomy" id="1341646"/>
    <lineage>
        <taxon>Bacteria</taxon>
        <taxon>Bacillati</taxon>
        <taxon>Actinomycetota</taxon>
        <taxon>Actinomycetes</taxon>
        <taxon>Mycobacteriales</taxon>
        <taxon>Mycobacteriaceae</taxon>
        <taxon>Mycolicibacterium</taxon>
    </lineage>
</organism>
<protein>
    <recommendedName>
        <fullName evidence="4">ESX-1 secretion-associated protein EspA/EspE-like domain-containing protein</fullName>
    </recommendedName>
</protein>
<proteinExistence type="predicted"/>
<dbReference type="Proteomes" id="UP000518188">
    <property type="component" value="Unassembled WGS sequence"/>
</dbReference>
<name>A0A7X6MTQ0_9MYCO</name>
<feature type="region of interest" description="Disordered" evidence="1">
    <location>
        <begin position="166"/>
        <end position="190"/>
    </location>
</feature>
<gene>
    <name evidence="2" type="ORF">HGA11_25225</name>
</gene>
<accession>A0A7X6MTQ0</accession>
<evidence type="ECO:0000313" key="2">
    <source>
        <dbReference type="EMBL" id="NKZ14291.1"/>
    </source>
</evidence>
<sequence>MGLNLRELRELPPEVNELAGAARDAAANHTNTAEFYRSLNKASTWEGRSGETARAAMETSARDHEAAAENLGKAASAFELAEQDAEDVANEIKKVLDHAAEQPWPVEINQDTNQVVAPDTSYLTDDAAAEVAAKVADLQAEVAAVLSAGELVDTDLARAIATATGTEAPDVRDSTPTPLPDGTVRRDDPARVRASAEAFEKIFGRLPTSPADWSTAEALNPNSYDPKFKGNGSETVGPVVKVVKIDPVPGQGVIRSSQFIEQPDVASWPPGSLDIGNNRSTDINFDPENTKVTTYIDYENGIVVLRQNPSVEITENGELGQVKVGTPKGEVWQTPDGAVRIKYDSANPFAPDIAQNPPWPFQDHPVSVTGDLVFTPQEGGIRVDGTRSDYPSLEVYQDMPDGTTNTVLIDPAASGRSVGPATNLPFHHDVGAGGGAFAPFDTGGYNPNYDVKVPLPSTPFGPTSSPPSVPIPSKPAQF</sequence>
<dbReference type="RefSeq" id="WP_044519643.1">
    <property type="nucleotide sequence ID" value="NZ_HG322952.1"/>
</dbReference>
<evidence type="ECO:0000313" key="3">
    <source>
        <dbReference type="Proteomes" id="UP000518188"/>
    </source>
</evidence>
<comment type="caution">
    <text evidence="2">The sequence shown here is derived from an EMBL/GenBank/DDBJ whole genome shotgun (WGS) entry which is preliminary data.</text>
</comment>
<evidence type="ECO:0008006" key="4">
    <source>
        <dbReference type="Google" id="ProtNLM"/>
    </source>
</evidence>
<reference evidence="2 3" key="1">
    <citation type="submission" date="2020-04" db="EMBL/GenBank/DDBJ databases">
        <title>MicrobeNet Type strains.</title>
        <authorList>
            <person name="Nicholson A.C."/>
        </authorList>
    </citation>
    <scope>NUCLEOTIDE SEQUENCE [LARGE SCALE GENOMIC DNA]</scope>
    <source>
        <strain evidence="2 3">ATCC 700731</strain>
    </source>
</reference>
<evidence type="ECO:0000256" key="1">
    <source>
        <dbReference type="SAM" id="MobiDB-lite"/>
    </source>
</evidence>
<dbReference type="AlphaFoldDB" id="A0A7X6MTQ0"/>